<dbReference type="PROSITE" id="PS50011">
    <property type="entry name" value="PROTEIN_KINASE_DOM"/>
    <property type="match status" value="1"/>
</dbReference>
<evidence type="ECO:0000256" key="1">
    <source>
        <dbReference type="ARBA" id="ARBA00022741"/>
    </source>
</evidence>
<protein>
    <submittedName>
        <fullName evidence="8">Interleukin-1 receptor-associated kinase 1</fullName>
    </submittedName>
</protein>
<keyword evidence="7" id="KW-1185">Reference proteome</keyword>
<dbReference type="GO" id="GO:0016301">
    <property type="term" value="F:kinase activity"/>
    <property type="evidence" value="ECO:0007669"/>
    <property type="project" value="UniProtKB-KW"/>
</dbReference>
<dbReference type="PROSITE" id="PS00107">
    <property type="entry name" value="PROTEIN_KINASE_ATP"/>
    <property type="match status" value="1"/>
</dbReference>
<evidence type="ECO:0000256" key="3">
    <source>
        <dbReference type="PROSITE-ProRule" id="PRU10141"/>
    </source>
</evidence>
<evidence type="ECO:0000313" key="7">
    <source>
        <dbReference type="Proteomes" id="UP000694871"/>
    </source>
</evidence>
<dbReference type="PANTHER" id="PTHR27001">
    <property type="entry name" value="OS01G0253100 PROTEIN"/>
    <property type="match status" value="1"/>
</dbReference>
<dbReference type="Pfam" id="PF00069">
    <property type="entry name" value="Pkinase"/>
    <property type="match status" value="1"/>
</dbReference>
<feature type="binding site" evidence="3">
    <location>
        <position position="85"/>
    </location>
    <ligand>
        <name>ATP</name>
        <dbReference type="ChEBI" id="CHEBI:30616"/>
    </ligand>
</feature>
<keyword evidence="8" id="KW-0675">Receptor</keyword>
<accession>A0ABM1JS69</accession>
<dbReference type="Proteomes" id="UP000694871">
    <property type="component" value="Unplaced"/>
</dbReference>
<dbReference type="SMART" id="SM00220">
    <property type="entry name" value="S_TKc"/>
    <property type="match status" value="1"/>
</dbReference>
<dbReference type="Gene3D" id="3.30.200.20">
    <property type="entry name" value="Phosphorylase Kinase, domain 1"/>
    <property type="match status" value="1"/>
</dbReference>
<name>A0ABM1JS69_GEKJA</name>
<keyword evidence="2 3" id="KW-0067">ATP-binding</keyword>
<feature type="domain" description="Protein kinase" evidence="6">
    <location>
        <begin position="58"/>
        <end position="348"/>
    </location>
</feature>
<keyword evidence="4" id="KW-0723">Serine/threonine-protein kinase</keyword>
<dbReference type="InterPro" id="IPR008271">
    <property type="entry name" value="Ser/Thr_kinase_AS"/>
</dbReference>
<proteinExistence type="inferred from homology"/>
<keyword evidence="8" id="KW-0418">Kinase</keyword>
<dbReference type="PROSITE" id="PS00108">
    <property type="entry name" value="PROTEIN_KINASE_ST"/>
    <property type="match status" value="1"/>
</dbReference>
<dbReference type="PANTHER" id="PTHR27001:SF939">
    <property type="entry name" value="INTERLEUKIN 1 RECEPTOR ASSOCIATED KINASE 1"/>
    <property type="match status" value="1"/>
</dbReference>
<dbReference type="InterPro" id="IPR017441">
    <property type="entry name" value="Protein_kinase_ATP_BS"/>
</dbReference>
<feature type="region of interest" description="Disordered" evidence="5">
    <location>
        <begin position="297"/>
        <end position="336"/>
    </location>
</feature>
<organism evidence="7 8">
    <name type="scientific">Gekko japonicus</name>
    <name type="common">Schlegel's Japanese gecko</name>
    <dbReference type="NCBI Taxonomy" id="146911"/>
    <lineage>
        <taxon>Eukaryota</taxon>
        <taxon>Metazoa</taxon>
        <taxon>Chordata</taxon>
        <taxon>Craniata</taxon>
        <taxon>Vertebrata</taxon>
        <taxon>Euteleostomi</taxon>
        <taxon>Lepidosauria</taxon>
        <taxon>Squamata</taxon>
        <taxon>Bifurcata</taxon>
        <taxon>Gekkota</taxon>
        <taxon>Gekkonidae</taxon>
        <taxon>Gekkoninae</taxon>
        <taxon>Gekko</taxon>
    </lineage>
</organism>
<feature type="region of interest" description="Disordered" evidence="5">
    <location>
        <begin position="1"/>
        <end position="28"/>
    </location>
</feature>
<keyword evidence="8" id="KW-0808">Transferase</keyword>
<feature type="region of interest" description="Disordered" evidence="5">
    <location>
        <begin position="391"/>
        <end position="410"/>
    </location>
</feature>
<evidence type="ECO:0000313" key="8">
    <source>
        <dbReference type="RefSeq" id="XP_015264306.1"/>
    </source>
</evidence>
<feature type="compositionally biased region" description="Pro residues" evidence="5">
    <location>
        <begin position="301"/>
        <end position="310"/>
    </location>
</feature>
<evidence type="ECO:0000256" key="2">
    <source>
        <dbReference type="ARBA" id="ARBA00022840"/>
    </source>
</evidence>
<dbReference type="InterPro" id="IPR000719">
    <property type="entry name" value="Prot_kinase_dom"/>
</dbReference>
<reference evidence="8" key="1">
    <citation type="submission" date="2025-08" db="UniProtKB">
        <authorList>
            <consortium name="RefSeq"/>
        </authorList>
    </citation>
    <scope>IDENTIFICATION</scope>
</reference>
<evidence type="ECO:0000259" key="6">
    <source>
        <dbReference type="PROSITE" id="PS50011"/>
    </source>
</evidence>
<dbReference type="Gene3D" id="1.10.510.10">
    <property type="entry name" value="Transferase(Phosphotransferase) domain 1"/>
    <property type="match status" value="1"/>
</dbReference>
<dbReference type="SUPFAM" id="SSF56112">
    <property type="entry name" value="Protein kinase-like (PK-like)"/>
    <property type="match status" value="1"/>
</dbReference>
<feature type="compositionally biased region" description="Polar residues" evidence="5">
    <location>
        <begin position="312"/>
        <end position="321"/>
    </location>
</feature>
<dbReference type="InterPro" id="IPR011009">
    <property type="entry name" value="Kinase-like_dom_sf"/>
</dbReference>
<dbReference type="GeneID" id="107108391"/>
<keyword evidence="1 3" id="KW-0547">Nucleotide-binding</keyword>
<dbReference type="RefSeq" id="XP_015264306.1">
    <property type="nucleotide sequence ID" value="XM_015408820.1"/>
</dbReference>
<comment type="similarity">
    <text evidence="4">Belongs to the protein kinase superfamily.</text>
</comment>
<evidence type="ECO:0000256" key="5">
    <source>
        <dbReference type="SAM" id="MobiDB-lite"/>
    </source>
</evidence>
<evidence type="ECO:0000256" key="4">
    <source>
        <dbReference type="RuleBase" id="RU000304"/>
    </source>
</evidence>
<sequence>MSLRHPEVTMAARSRRGGVQTNSGPSPPRFSIKACDSVSPTCSFSWPLTELLQATGNFSDHLKIGEGGFGCVYQARLRNTEYAVKRLKEEAELDWTVIKDSFVTEVEKLSRFRHPNIVEFAGYCAEGGNFCLVYVFLPKGSLEDHLHGQAGLCLSWAQRLRVAVGTARAIQFLHSDSPSLIHGDVKSSNILLDAALNPRLADFGLARFSRRPKPGQHSSSLGRTQTVRGTLAYLPSEYIQTGTLSTAIDVFSFGVALRENHRSLGQDQQRAQLLPPPACSPQVYEELEQLQLSLYREEGSPLPPAGPPCGPQESSYPSRPLNQPEESDESLDSDLRSCGAPSWERAVLYPPGAAAPQIVINPARRRMMERLALYADGALDSMAILASLSVGEEHTAGTSREPEESDEFEV</sequence>
<gene>
    <name evidence="8" type="primary">IRAK1</name>
</gene>